<proteinExistence type="predicted"/>
<evidence type="ECO:0000313" key="1">
    <source>
        <dbReference type="EMBL" id="CAG8799528.1"/>
    </source>
</evidence>
<dbReference type="EMBL" id="CAJVQC010059183">
    <property type="protein sequence ID" value="CAG8799528.1"/>
    <property type="molecule type" value="Genomic_DNA"/>
</dbReference>
<dbReference type="Proteomes" id="UP000789920">
    <property type="component" value="Unassembled WGS sequence"/>
</dbReference>
<keyword evidence="2" id="KW-1185">Reference proteome</keyword>
<sequence>ICTIASTNIKNPKTVTSSTPTSIFSAPISTPSTPTSIPSTSIPSTPTSVSNSSTSIPKDSCCVSGGPGRNGSYTVDLTNIVPYNSALNLSSVEECCKSCYDEPRCATYYYSFNGAKSVCYHYDTSTMCGSQLFQAPLSYMAIGELGCGFCRT</sequence>
<organism evidence="1 2">
    <name type="scientific">Racocetra persica</name>
    <dbReference type="NCBI Taxonomy" id="160502"/>
    <lineage>
        <taxon>Eukaryota</taxon>
        <taxon>Fungi</taxon>
        <taxon>Fungi incertae sedis</taxon>
        <taxon>Mucoromycota</taxon>
        <taxon>Glomeromycotina</taxon>
        <taxon>Glomeromycetes</taxon>
        <taxon>Diversisporales</taxon>
        <taxon>Gigasporaceae</taxon>
        <taxon>Racocetra</taxon>
    </lineage>
</organism>
<name>A0ACA9RM77_9GLOM</name>
<reference evidence="1" key="1">
    <citation type="submission" date="2021-06" db="EMBL/GenBank/DDBJ databases">
        <authorList>
            <person name="Kallberg Y."/>
            <person name="Tangrot J."/>
            <person name="Rosling A."/>
        </authorList>
    </citation>
    <scope>NUCLEOTIDE SEQUENCE</scope>
    <source>
        <strain evidence="1">MA461A</strain>
    </source>
</reference>
<accession>A0ACA9RM77</accession>
<comment type="caution">
    <text evidence="1">The sequence shown here is derived from an EMBL/GenBank/DDBJ whole genome shotgun (WGS) entry which is preliminary data.</text>
</comment>
<feature type="non-terminal residue" evidence="1">
    <location>
        <position position="1"/>
    </location>
</feature>
<evidence type="ECO:0000313" key="2">
    <source>
        <dbReference type="Proteomes" id="UP000789920"/>
    </source>
</evidence>
<gene>
    <name evidence="1" type="ORF">RPERSI_LOCUS20744</name>
</gene>
<protein>
    <submittedName>
        <fullName evidence="1">25597_t:CDS:1</fullName>
    </submittedName>
</protein>